<organism evidence="1 2">
    <name type="scientific">Ketogulonicigenium robustum</name>
    <dbReference type="NCBI Taxonomy" id="92947"/>
    <lineage>
        <taxon>Bacteria</taxon>
        <taxon>Pseudomonadati</taxon>
        <taxon>Pseudomonadota</taxon>
        <taxon>Alphaproteobacteria</taxon>
        <taxon>Rhodobacterales</taxon>
        <taxon>Roseobacteraceae</taxon>
        <taxon>Ketogulonicigenium</taxon>
    </lineage>
</organism>
<dbReference type="STRING" id="92947.BVG79_01021"/>
<sequence length="53" mass="5622">MPQTLASHDDYLITYHPVQDGSVAAGPLVITFGGFMADLKPHGFGTSWCRASG</sequence>
<reference evidence="1 2" key="1">
    <citation type="submission" date="2017-02" db="EMBL/GenBank/DDBJ databases">
        <title>Ketogulonicigenium robustum SPU B003 Genome sequencing and assembly.</title>
        <authorList>
            <person name="Li Y."/>
            <person name="Liu L."/>
            <person name="Wang C."/>
            <person name="Zhang M."/>
            <person name="Zhang T."/>
            <person name="Zhang Y."/>
        </authorList>
    </citation>
    <scope>NUCLEOTIDE SEQUENCE [LARGE SCALE GENOMIC DNA]</scope>
    <source>
        <strain evidence="1 2">SPU_B003</strain>
    </source>
</reference>
<evidence type="ECO:0000313" key="2">
    <source>
        <dbReference type="Proteomes" id="UP000242447"/>
    </source>
</evidence>
<protein>
    <submittedName>
        <fullName evidence="1">Uncharacterized protein</fullName>
    </submittedName>
</protein>
<dbReference type="EMBL" id="CP019937">
    <property type="protein sequence ID" value="ARO14367.1"/>
    <property type="molecule type" value="Genomic_DNA"/>
</dbReference>
<proteinExistence type="predicted"/>
<accession>A0A1W6NZB3</accession>
<keyword evidence="2" id="KW-1185">Reference proteome</keyword>
<dbReference type="OrthoDB" id="7775014at2"/>
<name>A0A1W6NZB3_9RHOB</name>
<evidence type="ECO:0000313" key="1">
    <source>
        <dbReference type="EMBL" id="ARO14367.1"/>
    </source>
</evidence>
<dbReference type="Proteomes" id="UP000242447">
    <property type="component" value="Chromosome"/>
</dbReference>
<gene>
    <name evidence="1" type="ORF">BVG79_01021</name>
</gene>
<dbReference type="RefSeq" id="WP_157115622.1">
    <property type="nucleotide sequence ID" value="NZ_CP019937.1"/>
</dbReference>
<dbReference type="AlphaFoldDB" id="A0A1W6NZB3"/>
<dbReference type="KEGG" id="kro:BVG79_01021"/>